<evidence type="ECO:0008006" key="3">
    <source>
        <dbReference type="Google" id="ProtNLM"/>
    </source>
</evidence>
<accession>A0A2T7E908</accession>
<keyword evidence="2" id="KW-1185">Reference proteome</keyword>
<dbReference type="AlphaFoldDB" id="A0A2T7E908"/>
<dbReference type="Gramene" id="PUZ64282">
    <property type="protein sequence ID" value="PUZ64282"/>
    <property type="gene ID" value="GQ55_3G131600"/>
</dbReference>
<proteinExistence type="predicted"/>
<protein>
    <recommendedName>
        <fullName evidence="3">Arabinogalactan peptide 16</fullName>
    </recommendedName>
</protein>
<organism evidence="1 2">
    <name type="scientific">Panicum hallii var. hallii</name>
    <dbReference type="NCBI Taxonomy" id="1504633"/>
    <lineage>
        <taxon>Eukaryota</taxon>
        <taxon>Viridiplantae</taxon>
        <taxon>Streptophyta</taxon>
        <taxon>Embryophyta</taxon>
        <taxon>Tracheophyta</taxon>
        <taxon>Spermatophyta</taxon>
        <taxon>Magnoliopsida</taxon>
        <taxon>Liliopsida</taxon>
        <taxon>Poales</taxon>
        <taxon>Poaceae</taxon>
        <taxon>PACMAD clade</taxon>
        <taxon>Panicoideae</taxon>
        <taxon>Panicodae</taxon>
        <taxon>Paniceae</taxon>
        <taxon>Panicinae</taxon>
        <taxon>Panicum</taxon>
        <taxon>Panicum sect. Panicum</taxon>
    </lineage>
</organism>
<sequence length="63" mass="6401">MALLARPARACVAAVMSPATAAQSEAAVPRAPARRVPVDGRAVDQAVAYVLMAAALAVTYLAH</sequence>
<dbReference type="EMBL" id="CM009751">
    <property type="protein sequence ID" value="PUZ64282.1"/>
    <property type="molecule type" value="Genomic_DNA"/>
</dbReference>
<dbReference type="Pfam" id="PF06376">
    <property type="entry name" value="AGP"/>
    <property type="match status" value="1"/>
</dbReference>
<name>A0A2T7E908_9POAL</name>
<evidence type="ECO:0000313" key="2">
    <source>
        <dbReference type="Proteomes" id="UP000244336"/>
    </source>
</evidence>
<evidence type="ECO:0000313" key="1">
    <source>
        <dbReference type="EMBL" id="PUZ64282.1"/>
    </source>
</evidence>
<dbReference type="PANTHER" id="PTHR33374">
    <property type="entry name" value="ARABINOGALACTAN PROTEIN 20"/>
    <property type="match status" value="1"/>
</dbReference>
<dbReference type="Proteomes" id="UP000244336">
    <property type="component" value="Chromosome 3"/>
</dbReference>
<gene>
    <name evidence="1" type="ORF">GQ55_3G131600</name>
</gene>
<reference evidence="1 2" key="1">
    <citation type="submission" date="2018-04" db="EMBL/GenBank/DDBJ databases">
        <title>WGS assembly of Panicum hallii var. hallii HAL2.</title>
        <authorList>
            <person name="Lovell J."/>
            <person name="Jenkins J."/>
            <person name="Lowry D."/>
            <person name="Mamidi S."/>
            <person name="Sreedasyam A."/>
            <person name="Weng X."/>
            <person name="Barry K."/>
            <person name="Bonette J."/>
            <person name="Campitelli B."/>
            <person name="Daum C."/>
            <person name="Gordon S."/>
            <person name="Gould B."/>
            <person name="Lipzen A."/>
            <person name="MacQueen A."/>
            <person name="Palacio-Mejia J."/>
            <person name="Plott C."/>
            <person name="Shakirov E."/>
            <person name="Shu S."/>
            <person name="Yoshinaga Y."/>
            <person name="Zane M."/>
            <person name="Rokhsar D."/>
            <person name="Grimwood J."/>
            <person name="Schmutz J."/>
            <person name="Juenger T."/>
        </authorList>
    </citation>
    <scope>NUCLEOTIDE SEQUENCE [LARGE SCALE GENOMIC DNA]</scope>
    <source>
        <strain evidence="2">cv. HAL2</strain>
    </source>
</reference>
<dbReference type="InterPro" id="IPR009424">
    <property type="entry name" value="AGP16/20/22/41"/>
</dbReference>